<comment type="caution">
    <text evidence="2">The sequence shown here is derived from an EMBL/GenBank/DDBJ whole genome shotgun (WGS) entry which is preliminary data.</text>
</comment>
<keyword evidence="3" id="KW-1185">Reference proteome</keyword>
<sequence length="66" mass="7829">MLRGKKPYEEMSVHELMAELRNLNKKSGFKPRKLKSDANGTLLLDRENKEDQDWYDNDEDYSVLKP</sequence>
<feature type="region of interest" description="Disordered" evidence="1">
    <location>
        <begin position="29"/>
        <end position="49"/>
    </location>
</feature>
<proteinExistence type="predicted"/>
<dbReference type="Proteomes" id="UP000031982">
    <property type="component" value="Unassembled WGS sequence"/>
</dbReference>
<evidence type="ECO:0000313" key="2">
    <source>
        <dbReference type="EMBL" id="KIL78232.1"/>
    </source>
</evidence>
<evidence type="ECO:0000313" key="3">
    <source>
        <dbReference type="Proteomes" id="UP000031982"/>
    </source>
</evidence>
<dbReference type="RefSeq" id="WP_041100419.1">
    <property type="nucleotide sequence ID" value="NZ_JARTHD010000067.1"/>
</dbReference>
<accession>A0ABR5AU02</accession>
<name>A0ABR5AU02_BACBA</name>
<reference evidence="2 3" key="1">
    <citation type="submission" date="2015-01" db="EMBL/GenBank/DDBJ databases">
        <title>Genome Assembly of Bacillus badius MTCC 1458.</title>
        <authorList>
            <person name="Verma A."/>
            <person name="Khatri I."/>
            <person name="Mual P."/>
            <person name="Subramanian S."/>
            <person name="Krishnamurthi S."/>
        </authorList>
    </citation>
    <scope>NUCLEOTIDE SEQUENCE [LARGE SCALE GENOMIC DNA]</scope>
    <source>
        <strain evidence="2 3">MTCC 1458</strain>
    </source>
</reference>
<dbReference type="EMBL" id="JXLP01000010">
    <property type="protein sequence ID" value="KIL78232.1"/>
    <property type="molecule type" value="Genomic_DNA"/>
</dbReference>
<evidence type="ECO:0000256" key="1">
    <source>
        <dbReference type="SAM" id="MobiDB-lite"/>
    </source>
</evidence>
<gene>
    <name evidence="2" type="ORF">SD77_0833</name>
</gene>
<organism evidence="2 3">
    <name type="scientific">Bacillus badius</name>
    <dbReference type="NCBI Taxonomy" id="1455"/>
    <lineage>
        <taxon>Bacteria</taxon>
        <taxon>Bacillati</taxon>
        <taxon>Bacillota</taxon>
        <taxon>Bacilli</taxon>
        <taxon>Bacillales</taxon>
        <taxon>Bacillaceae</taxon>
        <taxon>Pseudobacillus</taxon>
    </lineage>
</organism>
<protein>
    <submittedName>
        <fullName evidence="2">Uncharacterized protein</fullName>
    </submittedName>
</protein>